<dbReference type="HOGENOM" id="CLU_000445_69_12_7"/>
<feature type="domain" description="Response regulatory" evidence="3">
    <location>
        <begin position="6"/>
        <end position="125"/>
    </location>
</feature>
<evidence type="ECO:0000313" key="4">
    <source>
        <dbReference type="EMBL" id="ABC77070.1"/>
    </source>
</evidence>
<dbReference type="EMBL" id="CP000252">
    <property type="protein sequence ID" value="ABC77070.1"/>
    <property type="molecule type" value="Genomic_DNA"/>
</dbReference>
<gene>
    <name evidence="4" type="ORF">SYN_00967</name>
</gene>
<evidence type="ECO:0000256" key="2">
    <source>
        <dbReference type="PROSITE-ProRule" id="PRU00169"/>
    </source>
</evidence>
<keyword evidence="5" id="KW-1185">Reference proteome</keyword>
<dbReference type="Gene3D" id="3.40.50.2300">
    <property type="match status" value="1"/>
</dbReference>
<evidence type="ECO:0000256" key="1">
    <source>
        <dbReference type="ARBA" id="ARBA00022553"/>
    </source>
</evidence>
<evidence type="ECO:0000313" key="5">
    <source>
        <dbReference type="Proteomes" id="UP000001933"/>
    </source>
</evidence>
<dbReference type="PROSITE" id="PS50110">
    <property type="entry name" value="RESPONSE_REGULATORY"/>
    <property type="match status" value="1"/>
</dbReference>
<dbReference type="InterPro" id="IPR050595">
    <property type="entry name" value="Bact_response_regulator"/>
</dbReference>
<dbReference type="SUPFAM" id="SSF52172">
    <property type="entry name" value="CheY-like"/>
    <property type="match status" value="1"/>
</dbReference>
<dbReference type="Pfam" id="PF00072">
    <property type="entry name" value="Response_reg"/>
    <property type="match status" value="1"/>
</dbReference>
<dbReference type="STRING" id="56780.SYN_00967"/>
<dbReference type="InterPro" id="IPR001789">
    <property type="entry name" value="Sig_transdc_resp-reg_receiver"/>
</dbReference>
<proteinExistence type="predicted"/>
<dbReference type="SMART" id="SM00448">
    <property type="entry name" value="REC"/>
    <property type="match status" value="1"/>
</dbReference>
<dbReference type="KEGG" id="sat:SYN_00967"/>
<protein>
    <submittedName>
        <fullName evidence="4">Chemotaxis protein</fullName>
    </submittedName>
</protein>
<feature type="modified residue" description="4-aspartylphosphate" evidence="2">
    <location>
        <position position="58"/>
    </location>
</feature>
<dbReference type="GO" id="GO:0000160">
    <property type="term" value="P:phosphorelay signal transduction system"/>
    <property type="evidence" value="ECO:0007669"/>
    <property type="project" value="InterPro"/>
</dbReference>
<dbReference type="InParanoid" id="Q2LSK7"/>
<keyword evidence="1 2" id="KW-0597">Phosphoprotein</keyword>
<evidence type="ECO:0000259" key="3">
    <source>
        <dbReference type="PROSITE" id="PS50110"/>
    </source>
</evidence>
<dbReference type="AlphaFoldDB" id="Q2LSK7"/>
<dbReference type="InterPro" id="IPR011006">
    <property type="entry name" value="CheY-like_superfamily"/>
</dbReference>
<dbReference type="PANTHER" id="PTHR44591:SF3">
    <property type="entry name" value="RESPONSE REGULATORY DOMAIN-CONTAINING PROTEIN"/>
    <property type="match status" value="1"/>
</dbReference>
<sequence>MLMSFNVMIVDDSNAMRGVIRKIIAMSGFKMDACLEAGNGKEAMTLLDSNWVDVILSDINMPEMNGLELLSRLKQDDLFKEIPVIMITTEGSSPRMEEAFRYGAKGFIKKPFLPGDLKKVLHEVLGVNDDGDYGSDEEGDSDLDF</sequence>
<accession>Q2LSK7</accession>
<dbReference type="PANTHER" id="PTHR44591">
    <property type="entry name" value="STRESS RESPONSE REGULATOR PROTEIN 1"/>
    <property type="match status" value="1"/>
</dbReference>
<dbReference type="Proteomes" id="UP000001933">
    <property type="component" value="Chromosome"/>
</dbReference>
<reference evidence="4 5" key="1">
    <citation type="journal article" date="2007" name="Proc. Natl. Acad. Sci. U.S.A.">
        <title>The genome of Syntrophus aciditrophicus: life at the thermodynamic limit of microbial growth.</title>
        <authorList>
            <person name="McInerney M.J."/>
            <person name="Rohlin L."/>
            <person name="Mouttaki H."/>
            <person name="Kim U."/>
            <person name="Krupp R.S."/>
            <person name="Rios-Hernandez L."/>
            <person name="Sieber J."/>
            <person name="Struchtemeyer C.G."/>
            <person name="Bhattacharyya A."/>
            <person name="Campbell J.W."/>
            <person name="Gunsalus R.P."/>
        </authorList>
    </citation>
    <scope>NUCLEOTIDE SEQUENCE [LARGE SCALE GENOMIC DNA]</scope>
    <source>
        <strain evidence="4 5">SB</strain>
    </source>
</reference>
<dbReference type="eggNOG" id="COG2204">
    <property type="taxonomic scope" value="Bacteria"/>
</dbReference>
<name>Q2LSK7_SYNAS</name>
<organism evidence="4 5">
    <name type="scientific">Syntrophus aciditrophicus (strain SB)</name>
    <dbReference type="NCBI Taxonomy" id="56780"/>
    <lineage>
        <taxon>Bacteria</taxon>
        <taxon>Pseudomonadati</taxon>
        <taxon>Thermodesulfobacteriota</taxon>
        <taxon>Syntrophia</taxon>
        <taxon>Syntrophales</taxon>
        <taxon>Syntrophaceae</taxon>
        <taxon>Syntrophus</taxon>
    </lineage>
</organism>